<dbReference type="InterPro" id="IPR050595">
    <property type="entry name" value="Bact_response_regulator"/>
</dbReference>
<organism evidence="3">
    <name type="scientific">hydrothermal vent metagenome</name>
    <dbReference type="NCBI Taxonomy" id="652676"/>
    <lineage>
        <taxon>unclassified sequences</taxon>
        <taxon>metagenomes</taxon>
        <taxon>ecological metagenomes</taxon>
    </lineage>
</organism>
<dbReference type="Pfam" id="PF00072">
    <property type="entry name" value="Response_reg"/>
    <property type="match status" value="1"/>
</dbReference>
<dbReference type="SMART" id="SM00448">
    <property type="entry name" value="REC"/>
    <property type="match status" value="1"/>
</dbReference>
<keyword evidence="1" id="KW-0597">Phosphoprotein</keyword>
<accession>A0A3B0RP24</accession>
<protein>
    <recommendedName>
        <fullName evidence="2">Response regulatory domain-containing protein</fullName>
    </recommendedName>
</protein>
<dbReference type="GO" id="GO:0000160">
    <property type="term" value="P:phosphorelay signal transduction system"/>
    <property type="evidence" value="ECO:0007669"/>
    <property type="project" value="InterPro"/>
</dbReference>
<feature type="domain" description="Response regulatory" evidence="2">
    <location>
        <begin position="10"/>
        <end position="139"/>
    </location>
</feature>
<dbReference type="PROSITE" id="PS50110">
    <property type="entry name" value="RESPONSE_REGULATORY"/>
    <property type="match status" value="1"/>
</dbReference>
<dbReference type="InterPro" id="IPR001789">
    <property type="entry name" value="Sig_transdc_resp-reg_receiver"/>
</dbReference>
<evidence type="ECO:0000259" key="2">
    <source>
        <dbReference type="PROSITE" id="PS50110"/>
    </source>
</evidence>
<dbReference type="EMBL" id="UOED01000080">
    <property type="protein sequence ID" value="VAV93181.1"/>
    <property type="molecule type" value="Genomic_DNA"/>
</dbReference>
<evidence type="ECO:0000256" key="1">
    <source>
        <dbReference type="ARBA" id="ARBA00022553"/>
    </source>
</evidence>
<name>A0A3B0RP24_9ZZZZ</name>
<reference evidence="3" key="1">
    <citation type="submission" date="2018-06" db="EMBL/GenBank/DDBJ databases">
        <authorList>
            <person name="Zhirakovskaya E."/>
        </authorList>
    </citation>
    <scope>NUCLEOTIDE SEQUENCE</scope>
</reference>
<dbReference type="InterPro" id="IPR011006">
    <property type="entry name" value="CheY-like_superfamily"/>
</dbReference>
<proteinExistence type="predicted"/>
<dbReference type="SUPFAM" id="SSF52172">
    <property type="entry name" value="CheY-like"/>
    <property type="match status" value="1"/>
</dbReference>
<gene>
    <name evidence="3" type="ORF">MNBD_ALPHA02-1259</name>
</gene>
<dbReference type="PANTHER" id="PTHR44591">
    <property type="entry name" value="STRESS RESPONSE REGULATOR PROTEIN 1"/>
    <property type="match status" value="1"/>
</dbReference>
<dbReference type="PANTHER" id="PTHR44591:SF3">
    <property type="entry name" value="RESPONSE REGULATORY DOMAIN-CONTAINING PROTEIN"/>
    <property type="match status" value="1"/>
</dbReference>
<sequence length="183" mass="20881">MSNIDLSRVSILVVEDSQFIRSLIVNSLRVMGVGSIQSLDDGAQAIEFIKLVDRDPMKAGMMGIDMIISDWEMSPVNGMMLLRWIRRHKDSPNRFVPFLMLTGYSEPKRVQEARTMGVNEFMSKPFTVNALADKLFSVINKPRQYVHTGTYFGPDRRRQVIPIEGKDRRLLTYDSPEVEVVNG</sequence>
<evidence type="ECO:0000313" key="3">
    <source>
        <dbReference type="EMBL" id="VAV93181.1"/>
    </source>
</evidence>
<dbReference type="AlphaFoldDB" id="A0A3B0RP24"/>
<dbReference type="Gene3D" id="3.40.50.2300">
    <property type="match status" value="1"/>
</dbReference>